<dbReference type="Pfam" id="PF07690">
    <property type="entry name" value="MFS_1"/>
    <property type="match status" value="1"/>
</dbReference>
<feature type="transmembrane region" description="Helical" evidence="4">
    <location>
        <begin position="174"/>
        <end position="197"/>
    </location>
</feature>
<dbReference type="AlphaFoldDB" id="A0A5C5FWW1"/>
<dbReference type="InterPro" id="IPR050327">
    <property type="entry name" value="Proton-linked_MCT"/>
</dbReference>
<evidence type="ECO:0000313" key="6">
    <source>
        <dbReference type="Proteomes" id="UP000311382"/>
    </source>
</evidence>
<comment type="caution">
    <text evidence="5">The sequence shown here is derived from an EMBL/GenBank/DDBJ whole genome shotgun (WGS) entry which is preliminary data.</text>
</comment>
<dbReference type="GO" id="GO:0016020">
    <property type="term" value="C:membrane"/>
    <property type="evidence" value="ECO:0007669"/>
    <property type="project" value="UniProtKB-SubCell"/>
</dbReference>
<feature type="compositionally biased region" description="Pro residues" evidence="3">
    <location>
        <begin position="1"/>
        <end position="10"/>
    </location>
</feature>
<evidence type="ECO:0000256" key="4">
    <source>
        <dbReference type="SAM" id="Phobius"/>
    </source>
</evidence>
<feature type="transmembrane region" description="Helical" evidence="4">
    <location>
        <begin position="325"/>
        <end position="344"/>
    </location>
</feature>
<evidence type="ECO:0000256" key="1">
    <source>
        <dbReference type="ARBA" id="ARBA00004141"/>
    </source>
</evidence>
<dbReference type="OrthoDB" id="6499973at2759"/>
<feature type="compositionally biased region" description="Basic and acidic residues" evidence="3">
    <location>
        <begin position="37"/>
        <end position="50"/>
    </location>
</feature>
<feature type="transmembrane region" description="Helical" evidence="4">
    <location>
        <begin position="414"/>
        <end position="434"/>
    </location>
</feature>
<feature type="transmembrane region" description="Helical" evidence="4">
    <location>
        <begin position="289"/>
        <end position="313"/>
    </location>
</feature>
<feature type="transmembrane region" description="Helical" evidence="4">
    <location>
        <begin position="241"/>
        <end position="261"/>
    </location>
</feature>
<gene>
    <name evidence="5" type="ORF">DMC30DRAFT_408814</name>
</gene>
<dbReference type="PANTHER" id="PTHR11360:SF234">
    <property type="entry name" value="MFS-TYPE TRANSPORTER DBAD-RELATED"/>
    <property type="match status" value="1"/>
</dbReference>
<feature type="transmembrane region" description="Helical" evidence="4">
    <location>
        <begin position="377"/>
        <end position="402"/>
    </location>
</feature>
<feature type="compositionally biased region" description="Basic and acidic residues" evidence="3">
    <location>
        <begin position="57"/>
        <end position="67"/>
    </location>
</feature>
<dbReference type="PANTHER" id="PTHR11360">
    <property type="entry name" value="MONOCARBOXYLATE TRANSPORTER"/>
    <property type="match status" value="1"/>
</dbReference>
<dbReference type="Proteomes" id="UP000311382">
    <property type="component" value="Unassembled WGS sequence"/>
</dbReference>
<evidence type="ECO:0000256" key="3">
    <source>
        <dbReference type="SAM" id="MobiDB-lite"/>
    </source>
</evidence>
<keyword evidence="6" id="KW-1185">Reference proteome</keyword>
<reference evidence="5 6" key="1">
    <citation type="submission" date="2019-03" db="EMBL/GenBank/DDBJ databases">
        <title>Rhodosporidium diobovatum UCD-FST 08-225 genome sequencing, assembly, and annotation.</title>
        <authorList>
            <person name="Fakankun I.U."/>
            <person name="Fristensky B."/>
            <person name="Levin D.B."/>
        </authorList>
    </citation>
    <scope>NUCLEOTIDE SEQUENCE [LARGE SCALE GENOMIC DNA]</scope>
    <source>
        <strain evidence="5 6">UCD-FST 08-225</strain>
    </source>
</reference>
<organism evidence="5 6">
    <name type="scientific">Rhodotorula diobovata</name>
    <dbReference type="NCBI Taxonomy" id="5288"/>
    <lineage>
        <taxon>Eukaryota</taxon>
        <taxon>Fungi</taxon>
        <taxon>Dikarya</taxon>
        <taxon>Basidiomycota</taxon>
        <taxon>Pucciniomycotina</taxon>
        <taxon>Microbotryomycetes</taxon>
        <taxon>Sporidiobolales</taxon>
        <taxon>Sporidiobolaceae</taxon>
        <taxon>Rhodotorula</taxon>
    </lineage>
</organism>
<comment type="similarity">
    <text evidence="2">Belongs to the major facilitator superfamily. Monocarboxylate porter (TC 2.A.1.13) family.</text>
</comment>
<proteinExistence type="inferred from homology"/>
<feature type="transmembrane region" description="Helical" evidence="4">
    <location>
        <begin position="118"/>
        <end position="138"/>
    </location>
</feature>
<accession>A0A5C5FWW1</accession>
<feature type="transmembrane region" description="Helical" evidence="4">
    <location>
        <begin position="446"/>
        <end position="470"/>
    </location>
</feature>
<protein>
    <submittedName>
        <fullName evidence="5">Major facilitator superfamily domain-containing protein</fullName>
    </submittedName>
</protein>
<dbReference type="InterPro" id="IPR011701">
    <property type="entry name" value="MFS"/>
</dbReference>
<feature type="transmembrane region" description="Helical" evidence="4">
    <location>
        <begin position="209"/>
        <end position="229"/>
    </location>
</feature>
<evidence type="ECO:0000313" key="5">
    <source>
        <dbReference type="EMBL" id="TNY20789.1"/>
    </source>
</evidence>
<feature type="transmembrane region" description="Helical" evidence="4">
    <location>
        <begin position="351"/>
        <end position="371"/>
    </location>
</feature>
<dbReference type="SUPFAM" id="SSF103473">
    <property type="entry name" value="MFS general substrate transporter"/>
    <property type="match status" value="1"/>
</dbReference>
<name>A0A5C5FWW1_9BASI</name>
<feature type="region of interest" description="Disordered" evidence="3">
    <location>
        <begin position="1"/>
        <end position="79"/>
    </location>
</feature>
<comment type="subcellular location">
    <subcellularLocation>
        <location evidence="1">Membrane</location>
        <topology evidence="1">Multi-pass membrane protein</topology>
    </subcellularLocation>
</comment>
<sequence length="480" mass="50853">MPRPSTPPGPRLAAFDTPPLSPQSHTTTLATLQDGADVEKSPSTDEKDVGDLQEVPGEGKADEEHESVPTAPPPFPDGGRRAYLNTCGGVLVLLSTFGASNGWAVFQAHLAANQLKDYTPSAISWIGSVQLFALFILGLPSGRLFDSGHFRAQLAVGSVLWCFGMYMLSLSKTYYQIFLSWAVCQGLALGILFAGTLSCVGSYFKRKRTVMMGCTAGGAALGAVVFPIALNHLFETHGFAFAVRLIAYLHTGLLILANLLMRPRDDIPPRKPPPVAPQIVSFLRQPQTWFASLGCSFVMLGMFIPIFYVQIFVKEHGASETVVQYAAAILNGSACLARVTVGFAADRWGNLTVALPTTLLMAAVIFAMLGVSDSAGAVAFCVVFGIASGAWVTIMAPSLISLSASVREFGVRSGVGFLFVSVAALIGSPVAGAILRATPSSTGTNYTGVCVFGGCAVLIGTAFLSATWWLQLKRKGTWRV</sequence>
<keyword evidence="4" id="KW-0812">Transmembrane</keyword>
<feature type="compositionally biased region" description="Polar residues" evidence="3">
    <location>
        <begin position="22"/>
        <end position="31"/>
    </location>
</feature>
<dbReference type="Gene3D" id="1.20.1250.20">
    <property type="entry name" value="MFS general substrate transporter like domains"/>
    <property type="match status" value="2"/>
</dbReference>
<feature type="transmembrane region" description="Helical" evidence="4">
    <location>
        <begin position="82"/>
        <end position="106"/>
    </location>
</feature>
<dbReference type="InterPro" id="IPR036259">
    <property type="entry name" value="MFS_trans_sf"/>
</dbReference>
<keyword evidence="4" id="KW-1133">Transmembrane helix</keyword>
<evidence type="ECO:0000256" key="2">
    <source>
        <dbReference type="ARBA" id="ARBA00006727"/>
    </source>
</evidence>
<keyword evidence="4" id="KW-0472">Membrane</keyword>
<feature type="transmembrane region" description="Helical" evidence="4">
    <location>
        <begin position="150"/>
        <end position="168"/>
    </location>
</feature>
<dbReference type="GO" id="GO:0022857">
    <property type="term" value="F:transmembrane transporter activity"/>
    <property type="evidence" value="ECO:0007669"/>
    <property type="project" value="InterPro"/>
</dbReference>
<dbReference type="EMBL" id="SOZI01000058">
    <property type="protein sequence ID" value="TNY20789.1"/>
    <property type="molecule type" value="Genomic_DNA"/>
</dbReference>